<dbReference type="EMBL" id="JAKFHA010000002">
    <property type="protein sequence ID" value="MCF2526798.1"/>
    <property type="molecule type" value="Genomic_DNA"/>
</dbReference>
<keyword evidence="9" id="KW-1185">Reference proteome</keyword>
<dbReference type="PANTHER" id="PTHR43284">
    <property type="entry name" value="ASPARAGINE SYNTHETASE (GLUTAMINE-HYDROLYZING)"/>
    <property type="match status" value="1"/>
</dbReference>
<dbReference type="GO" id="GO:0004066">
    <property type="term" value="F:asparagine synthase (glutamine-hydrolyzing) activity"/>
    <property type="evidence" value="ECO:0007669"/>
    <property type="project" value="UniProtKB-EC"/>
</dbReference>
<dbReference type="NCBIfam" id="NF033561">
    <property type="entry name" value="macrolact_Ik_Al"/>
    <property type="match status" value="1"/>
</dbReference>
<sequence length="635" mass="66717">MRWFAGTSGSHTAPRPDGSTALWDGPDPLWLVGDWPADEVRTFTRGQVRMAVLGDCRATDAELEVGLAVARGGGLRHLTCWPGSYHVVLRLGRRTLVLGDLAGLRQLYYAPYGDGVVYSSHALPLADLTGARIDRDLLAARIACPEVTELAERRSLFTGIERLDVGHTLELAGAKTRLRLHEQGAAPLDFPAAAAALRDALTAAVGRRVEAAGKAGTDLSGGRDSTVLSLLAARATMHEVVALTWADPSAQDDVDYASRVATASARLRHVLVPADPDCLPYARLADAFDVPPATDDPAAPLVTAARTLRHLEAARGAGIDVHLTGYGGDAVLGTPLAYLADLAMDRHPVAAMRHARSWAKVAGLRPGDLSAAARRVGRTTFDQALGELAGMLTQSGPGLPRGGADALIRWVGPAPAAAWTTLDARHQVAAALRALARETAETAARPGDPSVHRRPGDRASWVAVRRSADRHRVMQQLAEDSGVRMRAPYLDNAVVRAGLALPAWARGRGDGPRTLLHTAVEGLVPRSALSRTGKGDYTQSEIRGLRRNAADLRDLFAAPLLGEIGILDADALRAALDRATRPVLGKGAAAGDPGELLGGFADVVGAELWLRAVAAGRAARWGSTATAGSVIAAVA</sequence>
<evidence type="ECO:0000313" key="9">
    <source>
        <dbReference type="Proteomes" id="UP001165378"/>
    </source>
</evidence>
<dbReference type="SUPFAM" id="SSF52402">
    <property type="entry name" value="Adenine nucleotide alpha hydrolases-like"/>
    <property type="match status" value="1"/>
</dbReference>
<dbReference type="Proteomes" id="UP001165378">
    <property type="component" value="Unassembled WGS sequence"/>
</dbReference>
<evidence type="ECO:0000256" key="4">
    <source>
        <dbReference type="ARBA" id="ARBA00022888"/>
    </source>
</evidence>
<reference evidence="8" key="1">
    <citation type="submission" date="2022-01" db="EMBL/GenBank/DDBJ databases">
        <title>Genome-Based Taxonomic Classification of the Phylum Actinobacteria.</title>
        <authorList>
            <person name="Gao Y."/>
        </authorList>
    </citation>
    <scope>NUCLEOTIDE SEQUENCE</scope>
    <source>
        <strain evidence="8">KLBMP 8922</strain>
    </source>
</reference>
<dbReference type="SUPFAM" id="SSF56235">
    <property type="entry name" value="N-terminal nucleophile aminohydrolases (Ntn hydrolases)"/>
    <property type="match status" value="1"/>
</dbReference>
<dbReference type="Gene3D" id="3.40.50.620">
    <property type="entry name" value="HUPs"/>
    <property type="match status" value="2"/>
</dbReference>
<gene>
    <name evidence="8" type="ORF">LZ495_06145</name>
</gene>
<dbReference type="AlphaFoldDB" id="A0AA41TXF9"/>
<feature type="region of interest" description="Disordered" evidence="6">
    <location>
        <begin position="1"/>
        <end position="21"/>
    </location>
</feature>
<keyword evidence="4" id="KW-0028">Amino-acid biosynthesis</keyword>
<protein>
    <recommendedName>
        <fullName evidence="3">asparagine synthase (glutamine-hydrolyzing)</fullName>
        <ecNumber evidence="3">6.3.5.4</ecNumber>
    </recommendedName>
</protein>
<organism evidence="8 9">
    <name type="scientific">Yinghuangia soli</name>
    <dbReference type="NCBI Taxonomy" id="2908204"/>
    <lineage>
        <taxon>Bacteria</taxon>
        <taxon>Bacillati</taxon>
        <taxon>Actinomycetota</taxon>
        <taxon>Actinomycetes</taxon>
        <taxon>Kitasatosporales</taxon>
        <taxon>Streptomycetaceae</taxon>
        <taxon>Yinghuangia</taxon>
    </lineage>
</organism>
<evidence type="ECO:0000256" key="3">
    <source>
        <dbReference type="ARBA" id="ARBA00012737"/>
    </source>
</evidence>
<feature type="domain" description="Asparagine synthetase" evidence="7">
    <location>
        <begin position="197"/>
        <end position="610"/>
    </location>
</feature>
<evidence type="ECO:0000259" key="7">
    <source>
        <dbReference type="Pfam" id="PF00733"/>
    </source>
</evidence>
<comment type="catalytic activity">
    <reaction evidence="5">
        <text>L-aspartate + L-glutamine + ATP + H2O = L-asparagine + L-glutamate + AMP + diphosphate + H(+)</text>
        <dbReference type="Rhea" id="RHEA:12228"/>
        <dbReference type="ChEBI" id="CHEBI:15377"/>
        <dbReference type="ChEBI" id="CHEBI:15378"/>
        <dbReference type="ChEBI" id="CHEBI:29985"/>
        <dbReference type="ChEBI" id="CHEBI:29991"/>
        <dbReference type="ChEBI" id="CHEBI:30616"/>
        <dbReference type="ChEBI" id="CHEBI:33019"/>
        <dbReference type="ChEBI" id="CHEBI:58048"/>
        <dbReference type="ChEBI" id="CHEBI:58359"/>
        <dbReference type="ChEBI" id="CHEBI:456215"/>
        <dbReference type="EC" id="6.3.5.4"/>
    </reaction>
</comment>
<dbReference type="InterPro" id="IPR006426">
    <property type="entry name" value="Asn_synth_AEB"/>
</dbReference>
<evidence type="ECO:0000256" key="2">
    <source>
        <dbReference type="ARBA" id="ARBA00005752"/>
    </source>
</evidence>
<comment type="pathway">
    <text evidence="1">Amino-acid biosynthesis; L-asparagine biosynthesis; L-asparagine from L-aspartate (L-Gln route): step 1/1.</text>
</comment>
<evidence type="ECO:0000313" key="8">
    <source>
        <dbReference type="EMBL" id="MCF2526798.1"/>
    </source>
</evidence>
<dbReference type="RefSeq" id="WP_235050932.1">
    <property type="nucleotide sequence ID" value="NZ_JAKFHA010000002.1"/>
</dbReference>
<accession>A0AA41TXF9</accession>
<dbReference type="GO" id="GO:0006529">
    <property type="term" value="P:asparagine biosynthetic process"/>
    <property type="evidence" value="ECO:0007669"/>
    <property type="project" value="UniProtKB-KW"/>
</dbReference>
<dbReference type="EC" id="6.3.5.4" evidence="3"/>
<dbReference type="Gene3D" id="3.60.20.10">
    <property type="entry name" value="Glutamine Phosphoribosylpyrophosphate, subunit 1, domain 1"/>
    <property type="match status" value="1"/>
</dbReference>
<comment type="similarity">
    <text evidence="2">Belongs to the asparagine synthetase family.</text>
</comment>
<evidence type="ECO:0000256" key="1">
    <source>
        <dbReference type="ARBA" id="ARBA00005187"/>
    </source>
</evidence>
<feature type="region of interest" description="Disordered" evidence="6">
    <location>
        <begin position="440"/>
        <end position="459"/>
    </location>
</feature>
<dbReference type="Pfam" id="PF00733">
    <property type="entry name" value="Asn_synthase"/>
    <property type="match status" value="1"/>
</dbReference>
<evidence type="ECO:0000256" key="5">
    <source>
        <dbReference type="ARBA" id="ARBA00048741"/>
    </source>
</evidence>
<dbReference type="InterPro" id="IPR014729">
    <property type="entry name" value="Rossmann-like_a/b/a_fold"/>
</dbReference>
<dbReference type="InterPro" id="IPR001962">
    <property type="entry name" value="Asn_synthase"/>
</dbReference>
<comment type="caution">
    <text evidence="8">The sequence shown here is derived from an EMBL/GenBank/DDBJ whole genome shotgun (WGS) entry which is preliminary data.</text>
</comment>
<keyword evidence="4" id="KW-0061">Asparagine biosynthesis</keyword>
<dbReference type="InterPro" id="IPR051786">
    <property type="entry name" value="ASN_synthetase/amidase"/>
</dbReference>
<dbReference type="PIRSF" id="PIRSF001589">
    <property type="entry name" value="Asn_synthetase_glu-h"/>
    <property type="match status" value="1"/>
</dbReference>
<proteinExistence type="inferred from homology"/>
<dbReference type="InterPro" id="IPR029055">
    <property type="entry name" value="Ntn_hydrolases_N"/>
</dbReference>
<name>A0AA41TXF9_9ACTN</name>
<dbReference type="PANTHER" id="PTHR43284:SF1">
    <property type="entry name" value="ASPARAGINE SYNTHETASE"/>
    <property type="match status" value="1"/>
</dbReference>
<evidence type="ECO:0000256" key="6">
    <source>
        <dbReference type="SAM" id="MobiDB-lite"/>
    </source>
</evidence>